<dbReference type="RefSeq" id="WP_345658390.1">
    <property type="nucleotide sequence ID" value="NZ_BAABKB010000047.1"/>
</dbReference>
<keyword evidence="2" id="KW-0812">Transmembrane</keyword>
<feature type="region of interest" description="Disordered" evidence="1">
    <location>
        <begin position="61"/>
        <end position="91"/>
    </location>
</feature>
<gene>
    <name evidence="3" type="ORF">GCM10023335_85810</name>
</gene>
<reference evidence="4" key="1">
    <citation type="journal article" date="2019" name="Int. J. Syst. Evol. Microbiol.">
        <title>The Global Catalogue of Microorganisms (GCM) 10K type strain sequencing project: providing services to taxonomists for standard genome sequencing and annotation.</title>
        <authorList>
            <consortium name="The Broad Institute Genomics Platform"/>
            <consortium name="The Broad Institute Genome Sequencing Center for Infectious Disease"/>
            <person name="Wu L."/>
            <person name="Ma J."/>
        </authorList>
    </citation>
    <scope>NUCLEOTIDE SEQUENCE [LARGE SCALE GENOMIC DNA]</scope>
    <source>
        <strain evidence="4">JCM 18409</strain>
    </source>
</reference>
<evidence type="ECO:0008006" key="5">
    <source>
        <dbReference type="Google" id="ProtNLM"/>
    </source>
</evidence>
<keyword evidence="2" id="KW-1133">Transmembrane helix</keyword>
<sequence>MPIPPLPRTVLHTRAGLERAESALVEEYGGLVRLAYLTLPPSLSRHRRVLLAHSLVQRSLPGSRARSAPRVPAPRGRRTGKTQPAVAEKDRLRSHVVRSALAYARPPRGWPRRMPPPRTLLPTLPVVWGLRLFPRAGGADEIALGQALAGTTAAARTAFVLREVDGLPDPSIEALLRTAGVADPASALRSATRLQETVGTAARTLLASREFDACSVQTRPTDLLRRRRRVHLLWAALTAVVITAVLLAFSWTESGPSAPRDDVPAGLPRPADLVRTAADAWSRTARIDFTAWPARGDRTHDDDLLTRALSAWAHPSHGRYDTTSGTPADPPPRAPQLLYAGDVDGITVVLLHDGERLVRYSEPLDAPAEGTLVLARADDADVTTAAAVLVARGAKGGRYLLAPWVAEAGTRDLLDPDSPARPLDVAGDGITAPVPAPTGGAACDHRPVLQLRSSARIAEKHAFLLTDLGELSPVHLTYTPLPGHGSPPARQPREATGATALLAWAHLACGLEDLRGSGVRAVNTWDFAEQDLPEGGGHVVWSCTRATTWRGPGDVGLFLRTPADSPAAPADPVGRARGTAACSRFGQHVVADTRWRARTGHWYLLAAGSRAVTRIEVSGDVTARANGRTLAVRAAQDARTRVTARLDTGASLEPVGDGAGR</sequence>
<keyword evidence="4" id="KW-1185">Reference proteome</keyword>
<evidence type="ECO:0000313" key="3">
    <source>
        <dbReference type="EMBL" id="GAA5037571.1"/>
    </source>
</evidence>
<dbReference type="EMBL" id="BAABKB010000047">
    <property type="protein sequence ID" value="GAA5037571.1"/>
    <property type="molecule type" value="Genomic_DNA"/>
</dbReference>
<feature type="compositionally biased region" description="Low complexity" evidence="1">
    <location>
        <begin position="61"/>
        <end position="74"/>
    </location>
</feature>
<feature type="transmembrane region" description="Helical" evidence="2">
    <location>
        <begin position="232"/>
        <end position="251"/>
    </location>
</feature>
<dbReference type="Proteomes" id="UP001501759">
    <property type="component" value="Unassembled WGS sequence"/>
</dbReference>
<proteinExistence type="predicted"/>
<evidence type="ECO:0000256" key="1">
    <source>
        <dbReference type="SAM" id="MobiDB-lite"/>
    </source>
</evidence>
<organism evidence="3 4">
    <name type="scientific">Streptomyces siamensis</name>
    <dbReference type="NCBI Taxonomy" id="1274986"/>
    <lineage>
        <taxon>Bacteria</taxon>
        <taxon>Bacillati</taxon>
        <taxon>Actinomycetota</taxon>
        <taxon>Actinomycetes</taxon>
        <taxon>Kitasatosporales</taxon>
        <taxon>Streptomycetaceae</taxon>
        <taxon>Streptomyces</taxon>
    </lineage>
</organism>
<comment type="caution">
    <text evidence="3">The sequence shown here is derived from an EMBL/GenBank/DDBJ whole genome shotgun (WGS) entry which is preliminary data.</text>
</comment>
<protein>
    <recommendedName>
        <fullName evidence="5">DNA-directed RNA polymerase specialized sigma24 family protein</fullName>
    </recommendedName>
</protein>
<evidence type="ECO:0000256" key="2">
    <source>
        <dbReference type="SAM" id="Phobius"/>
    </source>
</evidence>
<accession>A0ABP9JQ20</accession>
<evidence type="ECO:0000313" key="4">
    <source>
        <dbReference type="Proteomes" id="UP001501759"/>
    </source>
</evidence>
<name>A0ABP9JQ20_9ACTN</name>
<keyword evidence="2" id="KW-0472">Membrane</keyword>